<keyword evidence="1" id="KW-0472">Membrane</keyword>
<accession>D5E5G6</accession>
<reference key="2">
    <citation type="submission" date="2010-03" db="EMBL/GenBank/DDBJ databases">
        <authorList>
            <person name="Ma Z."/>
            <person name="Wang X."/>
            <person name="Liu H."/>
        </authorList>
    </citation>
    <scope>NUCLEOTIDE SEQUENCE</scope>
    <source>
        <strain>MP145</strain>
    </source>
</reference>
<proteinExistence type="predicted"/>
<name>D5E5G6_MYCCM</name>
<dbReference type="eggNOG" id="ENOG5031ZFA">
    <property type="taxonomic scope" value="Bacteria"/>
</dbReference>
<keyword evidence="1" id="KW-1133">Transmembrane helix</keyword>
<feature type="transmembrane region" description="Helical" evidence="1">
    <location>
        <begin position="35"/>
        <end position="61"/>
    </location>
</feature>
<gene>
    <name evidence="2" type="ordered locus">MCRO_0373</name>
</gene>
<sequence length="146" mass="16751">MKQGKFNKIFYIVFFGNFSIVNLILISLWSINYALFLGFTVGALSSYLLYEVNTLCIYLIYKGKKSAIFLGMTKFIINMSLVAVILIISLLINKSYITINKLNKYPIDAPINIFAYIFGITLIPISLLFSNSIYNYKKKRGKDGYY</sequence>
<feature type="transmembrane region" description="Helical" evidence="1">
    <location>
        <begin position="113"/>
        <end position="134"/>
    </location>
</feature>
<reference evidence="2 3" key="3">
    <citation type="journal article" date="2011" name="J. Bacteriol.">
        <title>Genome sequences of Mycoplasma alligatoris A21JP2T and Mycoplasma crocodyli MP145T.</title>
        <authorList>
            <person name="Brown D.R."/>
            <person name="Farmerie W.G."/>
            <person name="May M."/>
            <person name="Benders G.A."/>
            <person name="Durkin A.S."/>
            <person name="Hlavinka K."/>
            <person name="Hostetler J."/>
            <person name="Jackson J."/>
            <person name="Johnson J."/>
            <person name="Miller R.H."/>
            <person name="Paralanov V."/>
            <person name="Radune D."/>
            <person name="Szczypinski B."/>
            <person name="Glass J.I."/>
        </authorList>
    </citation>
    <scope>NUCLEOTIDE SEQUENCE [LARGE SCALE GENOMIC DNA]</scope>
    <source>
        <strain evidence="3">ATCC 51981 / MP145</strain>
    </source>
</reference>
<reference evidence="3" key="1">
    <citation type="submission" date="2010-03" db="EMBL/GenBank/DDBJ databases">
        <title>The complete genome of Mycoplasma crocodyli MP145.</title>
        <authorList>
            <person name="Glass J.I."/>
            <person name="Durkin A.S."/>
            <person name="Hostetler J."/>
            <person name="Jackson J."/>
            <person name="Johnson J."/>
            <person name="May M.A."/>
            <person name="Paralanov V."/>
            <person name="Radune D."/>
            <person name="Szczypinski B."/>
            <person name="Brown D.R."/>
        </authorList>
    </citation>
    <scope>NUCLEOTIDE SEQUENCE [LARGE SCALE GENOMIC DNA]</scope>
    <source>
        <strain evidence="3">ATCC 51981 / MP145</strain>
    </source>
</reference>
<feature type="transmembrane region" description="Helical" evidence="1">
    <location>
        <begin position="9"/>
        <end position="29"/>
    </location>
</feature>
<dbReference type="EMBL" id="CP001991">
    <property type="protein sequence ID" value="ADE19819.1"/>
    <property type="molecule type" value="Genomic_DNA"/>
</dbReference>
<feature type="transmembrane region" description="Helical" evidence="1">
    <location>
        <begin position="68"/>
        <end position="93"/>
    </location>
</feature>
<evidence type="ECO:0000313" key="3">
    <source>
        <dbReference type="Proteomes" id="UP000001845"/>
    </source>
</evidence>
<evidence type="ECO:0000256" key="1">
    <source>
        <dbReference type="SAM" id="Phobius"/>
    </source>
</evidence>
<keyword evidence="1" id="KW-0812">Transmembrane</keyword>
<dbReference type="OrthoDB" id="400730at2"/>
<protein>
    <submittedName>
        <fullName evidence="2">Uncharacterized protein</fullName>
    </submittedName>
</protein>
<organism evidence="2 3">
    <name type="scientific">Mycoplasma crocodyli (strain ATCC 51981 / MP145)</name>
    <dbReference type="NCBI Taxonomy" id="512564"/>
    <lineage>
        <taxon>Bacteria</taxon>
        <taxon>Bacillati</taxon>
        <taxon>Mycoplasmatota</taxon>
        <taxon>Mollicutes</taxon>
        <taxon>Mycoplasmataceae</taxon>
        <taxon>Mycoplasma</taxon>
    </lineage>
</organism>
<dbReference type="RefSeq" id="WP_013054595.1">
    <property type="nucleotide sequence ID" value="NC_014014.1"/>
</dbReference>
<dbReference type="HOGENOM" id="CLU_1775389_0_0_14"/>
<dbReference type="AlphaFoldDB" id="D5E5G6"/>
<dbReference type="STRING" id="512564.MCRO_0373"/>
<dbReference type="KEGG" id="mcd:MCRO_0373"/>
<evidence type="ECO:0000313" key="2">
    <source>
        <dbReference type="EMBL" id="ADE19819.1"/>
    </source>
</evidence>
<keyword evidence="3" id="KW-1185">Reference proteome</keyword>
<dbReference type="Proteomes" id="UP000001845">
    <property type="component" value="Chromosome"/>
</dbReference>